<name>A0A2J6S1S0_HYAVF</name>
<protein>
    <submittedName>
        <fullName evidence="2">Uncharacterized protein</fullName>
    </submittedName>
</protein>
<feature type="region of interest" description="Disordered" evidence="1">
    <location>
        <begin position="37"/>
        <end position="145"/>
    </location>
</feature>
<dbReference type="InterPro" id="IPR044925">
    <property type="entry name" value="His-Me_finger_sf"/>
</dbReference>
<feature type="region of interest" description="Disordered" evidence="1">
    <location>
        <begin position="475"/>
        <end position="500"/>
    </location>
</feature>
<dbReference type="EMBL" id="KZ613941">
    <property type="protein sequence ID" value="PMD44716.1"/>
    <property type="molecule type" value="Genomic_DNA"/>
</dbReference>
<organism evidence="2 3">
    <name type="scientific">Hyaloscypha variabilis (strain UAMH 11265 / GT02V1 / F)</name>
    <name type="common">Meliniomyces variabilis</name>
    <dbReference type="NCBI Taxonomy" id="1149755"/>
    <lineage>
        <taxon>Eukaryota</taxon>
        <taxon>Fungi</taxon>
        <taxon>Dikarya</taxon>
        <taxon>Ascomycota</taxon>
        <taxon>Pezizomycotina</taxon>
        <taxon>Leotiomycetes</taxon>
        <taxon>Helotiales</taxon>
        <taxon>Hyaloscyphaceae</taxon>
        <taxon>Hyaloscypha</taxon>
        <taxon>Hyaloscypha variabilis</taxon>
    </lineage>
</organism>
<reference evidence="2 3" key="1">
    <citation type="submission" date="2016-04" db="EMBL/GenBank/DDBJ databases">
        <title>A degradative enzymes factory behind the ericoid mycorrhizal symbiosis.</title>
        <authorList>
            <consortium name="DOE Joint Genome Institute"/>
            <person name="Martino E."/>
            <person name="Morin E."/>
            <person name="Grelet G."/>
            <person name="Kuo A."/>
            <person name="Kohler A."/>
            <person name="Daghino S."/>
            <person name="Barry K."/>
            <person name="Choi C."/>
            <person name="Cichocki N."/>
            <person name="Clum A."/>
            <person name="Copeland A."/>
            <person name="Hainaut M."/>
            <person name="Haridas S."/>
            <person name="Labutti K."/>
            <person name="Lindquist E."/>
            <person name="Lipzen A."/>
            <person name="Khouja H.-R."/>
            <person name="Murat C."/>
            <person name="Ohm R."/>
            <person name="Olson A."/>
            <person name="Spatafora J."/>
            <person name="Veneault-Fourrey C."/>
            <person name="Henrissat B."/>
            <person name="Grigoriev I."/>
            <person name="Martin F."/>
            <person name="Perotto S."/>
        </authorList>
    </citation>
    <scope>NUCLEOTIDE SEQUENCE [LARGE SCALE GENOMIC DNA]</scope>
    <source>
        <strain evidence="2 3">F</strain>
    </source>
</reference>
<feature type="compositionally biased region" description="Polar residues" evidence="1">
    <location>
        <begin position="94"/>
        <end position="121"/>
    </location>
</feature>
<accession>A0A2J6S1S0</accession>
<dbReference type="SUPFAM" id="SSF54060">
    <property type="entry name" value="His-Me finger endonucleases"/>
    <property type="match status" value="1"/>
</dbReference>
<dbReference type="Proteomes" id="UP000235786">
    <property type="component" value="Unassembled WGS sequence"/>
</dbReference>
<gene>
    <name evidence="2" type="ORF">L207DRAFT_579646</name>
</gene>
<dbReference type="AlphaFoldDB" id="A0A2J6S1S0"/>
<evidence type="ECO:0000313" key="2">
    <source>
        <dbReference type="EMBL" id="PMD44716.1"/>
    </source>
</evidence>
<evidence type="ECO:0000313" key="3">
    <source>
        <dbReference type="Proteomes" id="UP000235786"/>
    </source>
</evidence>
<proteinExistence type="predicted"/>
<sequence>MSELNTITPTVKFLKGHDLTQTIEAINFLSPDSMKTQLSIGNHDRPRSLNHSNFSPPPRDLIKPATSIITTSRVDGQHTKVGSSDAAPSRSSEHQTNVGSSYTAPSRPSGRQTNVGSSNAGTARLPEDPTPNVSVPRSSHLHGASHPNLVYGVEQCSNQEMTAKPAGAPKLASAPKPAGAIVFETRSNDDEDMDDYYDDFHADEDVLDITDDLSIDRGYRSNNTLRMEDSFIAWADAKWSNNRKHNHQSIENESRIIEEDDGPTLMMRHERHPRGTAEDKARCWATILLRDSLLKLLKHVAVLCQILTELTGRCSRLGLARRIFLHGHCTDAPCEYCKGLYDAGLTRILLLGMGMVEKEQMLLFCYTYGDSSHLCGRGKDCHNPDDLVYESINDNNRRKSHHQVWTEWKRITNEIPDMSNIFGTVGVDADNSDGISLRIDLNLDSLDSKTLGVFHGQLLSLIDQDSQLKARVRPFTERDDNSRPAPTNRSVARPVTQAKGDLTQSRRGIEIVQSRNSPSLSLLNRLEGAKVDPETSKISDSGQTRNQRIPQEMIHNIKAEYTSVNAENGDLAIEDQSRRAMTQAEFLVLDRQVVLENIRRRKLANIPKDIGANLRFASSIRPHPYLCNLCQQDSGFPTALALQTHLATGTVPHLISYTSQLS</sequence>
<evidence type="ECO:0000256" key="1">
    <source>
        <dbReference type="SAM" id="MobiDB-lite"/>
    </source>
</evidence>
<keyword evidence="3" id="KW-1185">Reference proteome</keyword>